<proteinExistence type="predicted"/>
<dbReference type="STRING" id="1210086.GCA_001613105_03237"/>
<comment type="caution">
    <text evidence="1">The sequence shown here is derived from an EMBL/GenBank/DDBJ whole genome shotgun (WGS) entry which is preliminary data.</text>
</comment>
<dbReference type="InterPro" id="IPR011008">
    <property type="entry name" value="Dimeric_a/b-barrel"/>
</dbReference>
<accession>A0A370I4I9</accession>
<evidence type="ECO:0000313" key="2">
    <source>
        <dbReference type="Proteomes" id="UP000254869"/>
    </source>
</evidence>
<dbReference type="SUPFAM" id="SSF54909">
    <property type="entry name" value="Dimeric alpha+beta barrel"/>
    <property type="match status" value="1"/>
</dbReference>
<reference evidence="1 2" key="1">
    <citation type="submission" date="2018-07" db="EMBL/GenBank/DDBJ databases">
        <title>Genomic Encyclopedia of Type Strains, Phase IV (KMG-IV): sequencing the most valuable type-strain genomes for metagenomic binning, comparative biology and taxonomic classification.</title>
        <authorList>
            <person name="Goeker M."/>
        </authorList>
    </citation>
    <scope>NUCLEOTIDE SEQUENCE [LARGE SCALE GENOMIC DNA]</scope>
    <source>
        <strain evidence="1 2">DSM 44290</strain>
    </source>
</reference>
<gene>
    <name evidence="1" type="ORF">DFR76_107439</name>
</gene>
<dbReference type="RefSeq" id="WP_067998388.1">
    <property type="nucleotide sequence ID" value="NZ_QQBC01000007.1"/>
</dbReference>
<dbReference type="AlphaFoldDB" id="A0A370I4I9"/>
<dbReference type="EMBL" id="QQBC01000007">
    <property type="protein sequence ID" value="RDI65061.1"/>
    <property type="molecule type" value="Genomic_DNA"/>
</dbReference>
<keyword evidence="2" id="KW-1185">Reference proteome</keyword>
<organism evidence="1 2">
    <name type="scientific">Nocardia pseudobrasiliensis</name>
    <dbReference type="NCBI Taxonomy" id="45979"/>
    <lineage>
        <taxon>Bacteria</taxon>
        <taxon>Bacillati</taxon>
        <taxon>Actinomycetota</taxon>
        <taxon>Actinomycetes</taxon>
        <taxon>Mycobacteriales</taxon>
        <taxon>Nocardiaceae</taxon>
        <taxon>Nocardia</taxon>
    </lineage>
</organism>
<dbReference type="Proteomes" id="UP000254869">
    <property type="component" value="Unassembled WGS sequence"/>
</dbReference>
<protein>
    <recommendedName>
        <fullName evidence="3">Antibiotic biosynthesis monooxygenase</fullName>
    </recommendedName>
</protein>
<sequence>MAVIRMHRFRVARGDLETLLAQRKRLIDGIRIANPGLTETRLTRLEDGTYLDTWRWDRAEHMLAAIAAAQGIPLVDATEALMLDASALTGEIIDERA</sequence>
<evidence type="ECO:0008006" key="3">
    <source>
        <dbReference type="Google" id="ProtNLM"/>
    </source>
</evidence>
<evidence type="ECO:0000313" key="1">
    <source>
        <dbReference type="EMBL" id="RDI65061.1"/>
    </source>
</evidence>
<name>A0A370I4I9_9NOCA</name>